<keyword evidence="1" id="KW-0472">Membrane</keyword>
<name>A0A2J6QDX0_9HELO</name>
<organism evidence="2 3">
    <name type="scientific">Hyaloscypha hepaticicola</name>
    <dbReference type="NCBI Taxonomy" id="2082293"/>
    <lineage>
        <taxon>Eukaryota</taxon>
        <taxon>Fungi</taxon>
        <taxon>Dikarya</taxon>
        <taxon>Ascomycota</taxon>
        <taxon>Pezizomycotina</taxon>
        <taxon>Leotiomycetes</taxon>
        <taxon>Helotiales</taxon>
        <taxon>Hyaloscyphaceae</taxon>
        <taxon>Hyaloscypha</taxon>
    </lineage>
</organism>
<dbReference type="AlphaFoldDB" id="A0A2J6QDX0"/>
<sequence>MPIAFADPTVQRPKWSKTILSLHWLFQFITLGIFQLITIFLVWALLASASNTGDGRPRPASHTVFTITMVFILVANAAILCTILYEWGSTVVPQKYHKIQIVKSLYFFLILVFALSSGLSLPMEGGISGAAWVWATLWRMLIFVGPFWSSLVYAVIIKRRVSREFGERGEVAL</sequence>
<evidence type="ECO:0000256" key="1">
    <source>
        <dbReference type="SAM" id="Phobius"/>
    </source>
</evidence>
<keyword evidence="1" id="KW-0812">Transmembrane</keyword>
<reference evidence="2 3" key="1">
    <citation type="submission" date="2016-05" db="EMBL/GenBank/DDBJ databases">
        <title>A degradative enzymes factory behind the ericoid mycorrhizal symbiosis.</title>
        <authorList>
            <consortium name="DOE Joint Genome Institute"/>
            <person name="Martino E."/>
            <person name="Morin E."/>
            <person name="Grelet G."/>
            <person name="Kuo A."/>
            <person name="Kohler A."/>
            <person name="Daghino S."/>
            <person name="Barry K."/>
            <person name="Choi C."/>
            <person name="Cichocki N."/>
            <person name="Clum A."/>
            <person name="Copeland A."/>
            <person name="Hainaut M."/>
            <person name="Haridas S."/>
            <person name="Labutti K."/>
            <person name="Lindquist E."/>
            <person name="Lipzen A."/>
            <person name="Khouja H.-R."/>
            <person name="Murat C."/>
            <person name="Ohm R."/>
            <person name="Olson A."/>
            <person name="Spatafora J."/>
            <person name="Veneault-Fourrey C."/>
            <person name="Henrissat B."/>
            <person name="Grigoriev I."/>
            <person name="Martin F."/>
            <person name="Perotto S."/>
        </authorList>
    </citation>
    <scope>NUCLEOTIDE SEQUENCE [LARGE SCALE GENOMIC DNA]</scope>
    <source>
        <strain evidence="2 3">UAMH 7357</strain>
    </source>
</reference>
<feature type="transmembrane region" description="Helical" evidence="1">
    <location>
        <begin position="64"/>
        <end position="85"/>
    </location>
</feature>
<feature type="transmembrane region" description="Helical" evidence="1">
    <location>
        <begin position="135"/>
        <end position="156"/>
    </location>
</feature>
<keyword evidence="1" id="KW-1133">Transmembrane helix</keyword>
<dbReference type="EMBL" id="KZ613472">
    <property type="protein sequence ID" value="PMD24438.1"/>
    <property type="molecule type" value="Genomic_DNA"/>
</dbReference>
<dbReference type="Proteomes" id="UP000235672">
    <property type="component" value="Unassembled WGS sequence"/>
</dbReference>
<gene>
    <name evidence="2" type="ORF">NA56DRAFT_643024</name>
</gene>
<evidence type="ECO:0000313" key="3">
    <source>
        <dbReference type="Proteomes" id="UP000235672"/>
    </source>
</evidence>
<feature type="transmembrane region" description="Helical" evidence="1">
    <location>
        <begin position="105"/>
        <end position="123"/>
    </location>
</feature>
<proteinExistence type="predicted"/>
<evidence type="ECO:0000313" key="2">
    <source>
        <dbReference type="EMBL" id="PMD24438.1"/>
    </source>
</evidence>
<dbReference type="OrthoDB" id="3457895at2759"/>
<keyword evidence="3" id="KW-1185">Reference proteome</keyword>
<feature type="transmembrane region" description="Helical" evidence="1">
    <location>
        <begin position="22"/>
        <end position="44"/>
    </location>
</feature>
<protein>
    <submittedName>
        <fullName evidence="2">Uncharacterized protein</fullName>
    </submittedName>
</protein>
<accession>A0A2J6QDX0</accession>